<dbReference type="EMBL" id="JAFBCF010000001">
    <property type="protein sequence ID" value="MBM7799001.1"/>
    <property type="molecule type" value="Genomic_DNA"/>
</dbReference>
<dbReference type="Proteomes" id="UP000704762">
    <property type="component" value="Unassembled WGS sequence"/>
</dbReference>
<keyword evidence="2" id="KW-0472">Membrane</keyword>
<keyword evidence="2" id="KW-1133">Transmembrane helix</keyword>
<dbReference type="InterPro" id="IPR043504">
    <property type="entry name" value="Peptidase_S1_PA_chymotrypsin"/>
</dbReference>
<feature type="compositionally biased region" description="Low complexity" evidence="1">
    <location>
        <begin position="74"/>
        <end position="92"/>
    </location>
</feature>
<evidence type="ECO:0000313" key="3">
    <source>
        <dbReference type="EMBL" id="MBM7799001.1"/>
    </source>
</evidence>
<feature type="transmembrane region" description="Helical" evidence="2">
    <location>
        <begin position="15"/>
        <end position="36"/>
    </location>
</feature>
<evidence type="ECO:0008006" key="5">
    <source>
        <dbReference type="Google" id="ProtNLM"/>
    </source>
</evidence>
<organism evidence="3 4">
    <name type="scientific">Microlunatus panaciterrae</name>
    <dbReference type="NCBI Taxonomy" id="400768"/>
    <lineage>
        <taxon>Bacteria</taxon>
        <taxon>Bacillati</taxon>
        <taxon>Actinomycetota</taxon>
        <taxon>Actinomycetes</taxon>
        <taxon>Propionibacteriales</taxon>
        <taxon>Propionibacteriaceae</taxon>
        <taxon>Microlunatus</taxon>
    </lineage>
</organism>
<evidence type="ECO:0000256" key="2">
    <source>
        <dbReference type="SAM" id="Phobius"/>
    </source>
</evidence>
<feature type="compositionally biased region" description="Polar residues" evidence="1">
    <location>
        <begin position="52"/>
        <end position="73"/>
    </location>
</feature>
<sequence length="423" mass="43091">MLEYGPQPNRGRRTLAIALSVCGAALVLGVGVALILNATGLVGLPRVHPQPGVSTSAPSLPGPSQNPTASADGSASPTADKSSPAAPASSLTPAPPDFPAVFALVRSGVVRVLASTCDGTGVGTGFLVGDRTVVTSLQSVSQAVATVVVTSSGPVVARVTSTDQTHGVAVLTLDDSVSGYHFTVKAAQPKVGEAVGVVGLPSRRRAADLSVTTVSSVDESAATSSRRYSGLARVTGSADPGLGGAPVVDGDGAVIGMIFAHPEVKGRVLMPGGAIRKSITAPSGAKAKTGHCRHPKGDPRQTVITGGSGRLTRLLQAYFGGLNDADYQQAYNQLGPKITRTGSLKDFEPGWVSSYDFNIVVRSSSSGRAWVTFDSIFAQGRGPKGTTTCARWSLDYTLTSSNGRLLINGANKHAGAADFFTPC</sequence>
<dbReference type="SUPFAM" id="SSF50494">
    <property type="entry name" value="Trypsin-like serine proteases"/>
    <property type="match status" value="1"/>
</dbReference>
<name>A0ABS2RJ18_9ACTN</name>
<dbReference type="Gene3D" id="2.40.10.10">
    <property type="entry name" value="Trypsin-like serine proteases"/>
    <property type="match status" value="2"/>
</dbReference>
<accession>A0ABS2RJ18</accession>
<reference evidence="3 4" key="1">
    <citation type="submission" date="2021-01" db="EMBL/GenBank/DDBJ databases">
        <title>Sequencing the genomes of 1000 actinobacteria strains.</title>
        <authorList>
            <person name="Klenk H.-P."/>
        </authorList>
    </citation>
    <scope>NUCLEOTIDE SEQUENCE [LARGE SCALE GENOMIC DNA]</scope>
    <source>
        <strain evidence="3 4">DSM 18662</strain>
    </source>
</reference>
<dbReference type="InterPro" id="IPR009003">
    <property type="entry name" value="Peptidase_S1_PA"/>
</dbReference>
<comment type="caution">
    <text evidence="3">The sequence shown here is derived from an EMBL/GenBank/DDBJ whole genome shotgun (WGS) entry which is preliminary data.</text>
</comment>
<dbReference type="Pfam" id="PF13365">
    <property type="entry name" value="Trypsin_2"/>
    <property type="match status" value="1"/>
</dbReference>
<evidence type="ECO:0000313" key="4">
    <source>
        <dbReference type="Proteomes" id="UP000704762"/>
    </source>
</evidence>
<proteinExistence type="predicted"/>
<evidence type="ECO:0000256" key="1">
    <source>
        <dbReference type="SAM" id="MobiDB-lite"/>
    </source>
</evidence>
<gene>
    <name evidence="3" type="ORF">JOE57_001922</name>
</gene>
<protein>
    <recommendedName>
        <fullName evidence="5">Trypsin-like peptidase domain-containing protein</fullName>
    </recommendedName>
</protein>
<feature type="region of interest" description="Disordered" evidence="1">
    <location>
        <begin position="280"/>
        <end position="299"/>
    </location>
</feature>
<dbReference type="RefSeq" id="WP_204917481.1">
    <property type="nucleotide sequence ID" value="NZ_BAAAQP010000002.1"/>
</dbReference>
<keyword evidence="4" id="KW-1185">Reference proteome</keyword>
<feature type="region of interest" description="Disordered" evidence="1">
    <location>
        <begin position="51"/>
        <end position="92"/>
    </location>
</feature>
<keyword evidence="2" id="KW-0812">Transmembrane</keyword>